<dbReference type="Proteomes" id="UP000813461">
    <property type="component" value="Unassembled WGS sequence"/>
</dbReference>
<keyword evidence="1" id="KW-1133">Transmembrane helix</keyword>
<dbReference type="AlphaFoldDB" id="A0A8K0QXI2"/>
<proteinExistence type="predicted"/>
<feature type="transmembrane region" description="Helical" evidence="1">
    <location>
        <begin position="18"/>
        <end position="34"/>
    </location>
</feature>
<gene>
    <name evidence="2" type="ORF">FB567DRAFT_597253</name>
</gene>
<sequence>MGTFTTPPSDPINRPARMSRACFIFILEWAYLILPLSDPSPDPLALATARRRIRTALLLSCINSINLFFLLKPGAHDWKHEDILAYVFLTGTVCYTLFSIWMFVMLGRVLWSDARAHEARLQRQRLGGGDIEKGRCEKGVDLGTEMTESKVPVDGAGS</sequence>
<organism evidence="2 3">
    <name type="scientific">Paraphoma chrysanthemicola</name>
    <dbReference type="NCBI Taxonomy" id="798071"/>
    <lineage>
        <taxon>Eukaryota</taxon>
        <taxon>Fungi</taxon>
        <taxon>Dikarya</taxon>
        <taxon>Ascomycota</taxon>
        <taxon>Pezizomycotina</taxon>
        <taxon>Dothideomycetes</taxon>
        <taxon>Pleosporomycetidae</taxon>
        <taxon>Pleosporales</taxon>
        <taxon>Pleosporineae</taxon>
        <taxon>Phaeosphaeriaceae</taxon>
        <taxon>Paraphoma</taxon>
    </lineage>
</organism>
<name>A0A8K0QXI2_9PLEO</name>
<comment type="caution">
    <text evidence="2">The sequence shown here is derived from an EMBL/GenBank/DDBJ whole genome shotgun (WGS) entry which is preliminary data.</text>
</comment>
<evidence type="ECO:0000313" key="2">
    <source>
        <dbReference type="EMBL" id="KAH7074091.1"/>
    </source>
</evidence>
<protein>
    <submittedName>
        <fullName evidence="2">Uncharacterized protein</fullName>
    </submittedName>
</protein>
<feature type="transmembrane region" description="Helical" evidence="1">
    <location>
        <begin position="55"/>
        <end position="71"/>
    </location>
</feature>
<reference evidence="2" key="1">
    <citation type="journal article" date="2021" name="Nat. Commun.">
        <title>Genetic determinants of endophytism in the Arabidopsis root mycobiome.</title>
        <authorList>
            <person name="Mesny F."/>
            <person name="Miyauchi S."/>
            <person name="Thiergart T."/>
            <person name="Pickel B."/>
            <person name="Atanasova L."/>
            <person name="Karlsson M."/>
            <person name="Huettel B."/>
            <person name="Barry K.W."/>
            <person name="Haridas S."/>
            <person name="Chen C."/>
            <person name="Bauer D."/>
            <person name="Andreopoulos W."/>
            <person name="Pangilinan J."/>
            <person name="LaButti K."/>
            <person name="Riley R."/>
            <person name="Lipzen A."/>
            <person name="Clum A."/>
            <person name="Drula E."/>
            <person name="Henrissat B."/>
            <person name="Kohler A."/>
            <person name="Grigoriev I.V."/>
            <person name="Martin F.M."/>
            <person name="Hacquard S."/>
        </authorList>
    </citation>
    <scope>NUCLEOTIDE SEQUENCE</scope>
    <source>
        <strain evidence="2">MPI-SDFR-AT-0120</strain>
    </source>
</reference>
<keyword evidence="1" id="KW-0472">Membrane</keyword>
<evidence type="ECO:0000313" key="3">
    <source>
        <dbReference type="Proteomes" id="UP000813461"/>
    </source>
</evidence>
<accession>A0A8K0QXI2</accession>
<evidence type="ECO:0000256" key="1">
    <source>
        <dbReference type="SAM" id="Phobius"/>
    </source>
</evidence>
<dbReference type="EMBL" id="JAGMVJ010000021">
    <property type="protein sequence ID" value="KAH7074091.1"/>
    <property type="molecule type" value="Genomic_DNA"/>
</dbReference>
<feature type="transmembrane region" description="Helical" evidence="1">
    <location>
        <begin position="83"/>
        <end position="111"/>
    </location>
</feature>
<keyword evidence="1" id="KW-0812">Transmembrane</keyword>
<keyword evidence="3" id="KW-1185">Reference proteome</keyword>